<organism evidence="11">
    <name type="scientific">freshwater metagenome</name>
    <dbReference type="NCBI Taxonomy" id="449393"/>
    <lineage>
        <taxon>unclassified sequences</taxon>
        <taxon>metagenomes</taxon>
        <taxon>ecological metagenomes</taxon>
    </lineage>
</organism>
<keyword evidence="7" id="KW-0411">Iron-sulfur</keyword>
<keyword evidence="5" id="KW-0479">Metal-binding</keyword>
<gene>
    <name evidence="11" type="ORF">UFOPK1493_01401</name>
</gene>
<dbReference type="Gene3D" id="3.30.1330.90">
    <property type="entry name" value="D-3-phosphoglycerate dehydrogenase, domain 3"/>
    <property type="match status" value="1"/>
</dbReference>
<dbReference type="InterPro" id="IPR005131">
    <property type="entry name" value="Ser_deHydtase_bsu"/>
</dbReference>
<reference evidence="11" key="1">
    <citation type="submission" date="2020-05" db="EMBL/GenBank/DDBJ databases">
        <authorList>
            <person name="Chiriac C."/>
            <person name="Salcher M."/>
            <person name="Ghai R."/>
            <person name="Kavagutti S V."/>
        </authorList>
    </citation>
    <scope>NUCLEOTIDE SEQUENCE</scope>
</reference>
<evidence type="ECO:0000256" key="1">
    <source>
        <dbReference type="ARBA" id="ARBA00001966"/>
    </source>
</evidence>
<accession>A0A6J6CXQ4</accession>
<dbReference type="GO" id="GO:0046872">
    <property type="term" value="F:metal ion binding"/>
    <property type="evidence" value="ECO:0007669"/>
    <property type="project" value="UniProtKB-KW"/>
</dbReference>
<evidence type="ECO:0000256" key="3">
    <source>
        <dbReference type="ARBA" id="ARBA00022432"/>
    </source>
</evidence>
<evidence type="ECO:0000256" key="2">
    <source>
        <dbReference type="ARBA" id="ARBA00004742"/>
    </source>
</evidence>
<dbReference type="InterPro" id="IPR004644">
    <property type="entry name" value="Fe-S_L-Ser_mono"/>
</dbReference>
<dbReference type="FunFam" id="3.30.1330.90:FF:000001">
    <property type="entry name" value="L-serine ammonia-lyase 1"/>
    <property type="match status" value="1"/>
</dbReference>
<feature type="domain" description="Serine dehydratase beta chain" evidence="10">
    <location>
        <begin position="5"/>
        <end position="157"/>
    </location>
</feature>
<protein>
    <submittedName>
        <fullName evidence="11">Unannotated protein</fullName>
    </submittedName>
</protein>
<comment type="pathway">
    <text evidence="2">Carbohydrate biosynthesis; gluconeogenesis.</text>
</comment>
<evidence type="ECO:0000256" key="5">
    <source>
        <dbReference type="ARBA" id="ARBA00022723"/>
    </source>
</evidence>
<evidence type="ECO:0000256" key="7">
    <source>
        <dbReference type="ARBA" id="ARBA00023014"/>
    </source>
</evidence>
<evidence type="ECO:0000259" key="9">
    <source>
        <dbReference type="Pfam" id="PF03313"/>
    </source>
</evidence>
<dbReference type="PANTHER" id="PTHR30182">
    <property type="entry name" value="L-SERINE DEHYDRATASE"/>
    <property type="match status" value="1"/>
</dbReference>
<keyword evidence="6" id="KW-0408">Iron</keyword>
<proteinExistence type="predicted"/>
<evidence type="ECO:0000256" key="4">
    <source>
        <dbReference type="ARBA" id="ARBA00022485"/>
    </source>
</evidence>
<evidence type="ECO:0000256" key="8">
    <source>
        <dbReference type="ARBA" id="ARBA00023239"/>
    </source>
</evidence>
<evidence type="ECO:0000259" key="10">
    <source>
        <dbReference type="Pfam" id="PF03315"/>
    </source>
</evidence>
<feature type="domain" description="Serine dehydratase-like alpha subunit" evidence="9">
    <location>
        <begin position="187"/>
        <end position="450"/>
    </location>
</feature>
<evidence type="ECO:0000256" key="6">
    <source>
        <dbReference type="ARBA" id="ARBA00023004"/>
    </source>
</evidence>
<comment type="cofactor">
    <cofactor evidence="1">
        <name>[4Fe-4S] cluster</name>
        <dbReference type="ChEBI" id="CHEBI:49883"/>
    </cofactor>
</comment>
<dbReference type="InterPro" id="IPR005130">
    <property type="entry name" value="Ser_deHydtase-like_asu"/>
</dbReference>
<dbReference type="PANTHER" id="PTHR30182:SF1">
    <property type="entry name" value="L-SERINE DEHYDRATASE 1"/>
    <property type="match status" value="1"/>
</dbReference>
<dbReference type="InterPro" id="IPR051318">
    <property type="entry name" value="Fe-S_L-Ser"/>
</dbReference>
<evidence type="ECO:0000313" key="11">
    <source>
        <dbReference type="EMBL" id="CAB4555864.1"/>
    </source>
</evidence>
<dbReference type="Pfam" id="PF03315">
    <property type="entry name" value="SDH_beta"/>
    <property type="match status" value="1"/>
</dbReference>
<dbReference type="SUPFAM" id="SSF143548">
    <property type="entry name" value="Serine metabolism enzymes domain"/>
    <property type="match status" value="1"/>
</dbReference>
<sequence length="470" mass="48653">MTVGVLDLFRIGIGPSSSHTVGPMRAARRFATEFAATGSFDRAAGVRVTLYGSLGATGVGHGTIPAVVLGLAGFEPDRTDPDDVEPFLQRVAATGELALLGRHPVPFDLATDVVLEPDEVLPHHPNGVTFTAVDASGAVVDQRSYYSVGGGFVVRDDEFDAPIGGDAEPVPHPFTSADDLLARCAATGLTVAELAMANEVARRPAEQVRAALLEIWSAMQACVERGCRTDGELPGGLGVQRRAAGLRRSLQAMGTTADPLTALDWVNLWAMAVNEENAAGGRVVTAPTNGAAGIVPAVLHYYRRFVPGSSDDGVVDFLLAAGAVGALFKMNASISGAEVGCQGEVGSACAMAAAGLAQVMGGTPAQVENAAEIALEHNLGLTCDPIGGLVQVPCIERNAMAATKAINAARLSLHSDGTHLVSLDQAIATMRDTGRDMHDKYKETARGGLAVTFRSSRGEAIPVPVSIIEC</sequence>
<dbReference type="Pfam" id="PF03313">
    <property type="entry name" value="SDH_alpha"/>
    <property type="match status" value="1"/>
</dbReference>
<dbReference type="NCBIfam" id="TIGR00720">
    <property type="entry name" value="sda_mono"/>
    <property type="match status" value="1"/>
</dbReference>
<dbReference type="GO" id="GO:0051539">
    <property type="term" value="F:4 iron, 4 sulfur cluster binding"/>
    <property type="evidence" value="ECO:0007669"/>
    <property type="project" value="UniProtKB-KW"/>
</dbReference>
<keyword evidence="4" id="KW-0004">4Fe-4S</keyword>
<dbReference type="GO" id="GO:0003941">
    <property type="term" value="F:L-serine ammonia-lyase activity"/>
    <property type="evidence" value="ECO:0007669"/>
    <property type="project" value="InterPro"/>
</dbReference>
<dbReference type="InterPro" id="IPR029009">
    <property type="entry name" value="ASB_dom_sf"/>
</dbReference>
<dbReference type="AlphaFoldDB" id="A0A6J6CXQ4"/>
<keyword evidence="3" id="KW-0312">Gluconeogenesis</keyword>
<name>A0A6J6CXQ4_9ZZZZ</name>
<keyword evidence="8" id="KW-0456">Lyase</keyword>
<dbReference type="GO" id="GO:0006094">
    <property type="term" value="P:gluconeogenesis"/>
    <property type="evidence" value="ECO:0007669"/>
    <property type="project" value="UniProtKB-KW"/>
</dbReference>
<dbReference type="EMBL" id="CAEZSR010000040">
    <property type="protein sequence ID" value="CAB4555864.1"/>
    <property type="molecule type" value="Genomic_DNA"/>
</dbReference>